<dbReference type="SUPFAM" id="SSF46565">
    <property type="entry name" value="Chaperone J-domain"/>
    <property type="match status" value="1"/>
</dbReference>
<keyword evidence="6 7" id="KW-0472">Membrane</keyword>
<dbReference type="Gene3D" id="1.10.287.110">
    <property type="entry name" value="DnaJ domain"/>
    <property type="match status" value="1"/>
</dbReference>
<gene>
    <name evidence="9" type="ORF">GE061_004337</name>
</gene>
<dbReference type="Pfam" id="PF00226">
    <property type="entry name" value="DnaJ"/>
    <property type="match status" value="1"/>
</dbReference>
<name>A0A8S9X0T3_APOLU</name>
<feature type="transmembrane region" description="Helical" evidence="7">
    <location>
        <begin position="96"/>
        <end position="117"/>
    </location>
</feature>
<dbReference type="InterPro" id="IPR001623">
    <property type="entry name" value="DnaJ_domain"/>
</dbReference>
<evidence type="ECO:0000256" key="2">
    <source>
        <dbReference type="ARBA" id="ARBA00004141"/>
    </source>
</evidence>
<reference evidence="9" key="1">
    <citation type="journal article" date="2021" name="Mol. Ecol. Resour.">
        <title>Apolygus lucorum genome provides insights into omnivorousness and mesophyll feeding.</title>
        <authorList>
            <person name="Liu Y."/>
            <person name="Liu H."/>
            <person name="Wang H."/>
            <person name="Huang T."/>
            <person name="Liu B."/>
            <person name="Yang B."/>
            <person name="Yin L."/>
            <person name="Li B."/>
            <person name="Zhang Y."/>
            <person name="Zhang S."/>
            <person name="Jiang F."/>
            <person name="Zhang X."/>
            <person name="Ren Y."/>
            <person name="Wang B."/>
            <person name="Wang S."/>
            <person name="Lu Y."/>
            <person name="Wu K."/>
            <person name="Fan W."/>
            <person name="Wang G."/>
        </authorList>
    </citation>
    <scope>NUCLEOTIDE SEQUENCE</scope>
    <source>
        <strain evidence="9">12Hb</strain>
    </source>
</reference>
<evidence type="ECO:0000256" key="5">
    <source>
        <dbReference type="ARBA" id="ARBA00022989"/>
    </source>
</evidence>
<feature type="transmembrane region" description="Helical" evidence="7">
    <location>
        <begin position="20"/>
        <end position="38"/>
    </location>
</feature>
<evidence type="ECO:0000256" key="6">
    <source>
        <dbReference type="ARBA" id="ARBA00023136"/>
    </source>
</evidence>
<dbReference type="AlphaFoldDB" id="A0A8S9X0T3"/>
<organism evidence="9 10">
    <name type="scientific">Apolygus lucorum</name>
    <name type="common">Small green plant bug</name>
    <name type="synonym">Lygocoris lucorum</name>
    <dbReference type="NCBI Taxonomy" id="248454"/>
    <lineage>
        <taxon>Eukaryota</taxon>
        <taxon>Metazoa</taxon>
        <taxon>Ecdysozoa</taxon>
        <taxon>Arthropoda</taxon>
        <taxon>Hexapoda</taxon>
        <taxon>Insecta</taxon>
        <taxon>Pterygota</taxon>
        <taxon>Neoptera</taxon>
        <taxon>Paraneoptera</taxon>
        <taxon>Hemiptera</taxon>
        <taxon>Heteroptera</taxon>
        <taxon>Panheteroptera</taxon>
        <taxon>Cimicomorpha</taxon>
        <taxon>Miridae</taxon>
        <taxon>Mirini</taxon>
        <taxon>Apolygus</taxon>
    </lineage>
</organism>
<dbReference type="PANTHER" id="PTHR44733">
    <property type="entry name" value="DNAJ HOMOLOG SUBFAMILY C MEMBER 22"/>
    <property type="match status" value="1"/>
</dbReference>
<dbReference type="Proteomes" id="UP000466442">
    <property type="component" value="Linkage Group LG12"/>
</dbReference>
<proteinExistence type="predicted"/>
<evidence type="ECO:0000256" key="3">
    <source>
        <dbReference type="ARBA" id="ARBA00020945"/>
    </source>
</evidence>
<dbReference type="PRINTS" id="PR00625">
    <property type="entry name" value="JDOMAIN"/>
</dbReference>
<sequence length="365" mass="42678">MRVINLLGWTLEILRRFKSLTYLLWFFGGVFGLHHFYLGRDIQGFLWWCTLGGYVGGWLRDLFFIPEYIRAANHDADYFKRLSEKMRCYRTPPFSTWRFCGTIFVSYLWGSVVHSAIPKEDFAGRSWTGMYIFVPLGCALGVWCVGNIGHEEGAFKWPLLGAYAMYPFYKYYPGEVSFTGMIMASAYAFEWKSKQWRRNIKGRKNILRRTTILMMCGCLYVALWGCNLYFNGTITDAEGDEIPISEVVHHFFTSRWWTQLGQSLQETINFAREHGWREVWKMAVEMLDPHGEQNAYSVLGLDLEANQTMINSKCRQLSKEWHPDKAKDADTKKEAQERFYEIQQACELLSASKAKRRKKNKRSQG</sequence>
<feature type="domain" description="J" evidence="8">
    <location>
        <begin position="294"/>
        <end position="363"/>
    </location>
</feature>
<dbReference type="GO" id="GO:0016020">
    <property type="term" value="C:membrane"/>
    <property type="evidence" value="ECO:0007669"/>
    <property type="project" value="UniProtKB-SubCell"/>
</dbReference>
<dbReference type="InterPro" id="IPR007829">
    <property type="entry name" value="TM2"/>
</dbReference>
<dbReference type="PROSITE" id="PS50076">
    <property type="entry name" value="DNAJ_2"/>
    <property type="match status" value="1"/>
</dbReference>
<comment type="caution">
    <text evidence="9">The sequence shown here is derived from an EMBL/GenBank/DDBJ whole genome shotgun (WGS) entry which is preliminary data.</text>
</comment>
<keyword evidence="10" id="KW-1185">Reference proteome</keyword>
<dbReference type="OrthoDB" id="10262359at2759"/>
<keyword evidence="5 7" id="KW-1133">Transmembrane helix</keyword>
<comment type="subcellular location">
    <subcellularLocation>
        <location evidence="2">Membrane</location>
        <topology evidence="2">Multi-pass membrane protein</topology>
    </subcellularLocation>
</comment>
<evidence type="ECO:0000313" key="9">
    <source>
        <dbReference type="EMBL" id="KAF6201941.1"/>
    </source>
</evidence>
<dbReference type="InterPro" id="IPR036869">
    <property type="entry name" value="J_dom_sf"/>
</dbReference>
<dbReference type="Pfam" id="PF05154">
    <property type="entry name" value="TM2"/>
    <property type="match status" value="1"/>
</dbReference>
<dbReference type="EMBL" id="WIXP02000012">
    <property type="protein sequence ID" value="KAF6201941.1"/>
    <property type="molecule type" value="Genomic_DNA"/>
</dbReference>
<keyword evidence="4 7" id="KW-0812">Transmembrane</keyword>
<feature type="transmembrane region" description="Helical" evidence="7">
    <location>
        <begin position="210"/>
        <end position="230"/>
    </location>
</feature>
<dbReference type="SMART" id="SM00271">
    <property type="entry name" value="DnaJ"/>
    <property type="match status" value="1"/>
</dbReference>
<evidence type="ECO:0000256" key="4">
    <source>
        <dbReference type="ARBA" id="ARBA00022692"/>
    </source>
</evidence>
<comment type="function">
    <text evidence="1">May function as a co-chaperone.</text>
</comment>
<evidence type="ECO:0000256" key="1">
    <source>
        <dbReference type="ARBA" id="ARBA00002080"/>
    </source>
</evidence>
<protein>
    <recommendedName>
        <fullName evidence="3">DnaJ homolog subfamily C member 22</fullName>
    </recommendedName>
</protein>
<evidence type="ECO:0000256" key="7">
    <source>
        <dbReference type="SAM" id="Phobius"/>
    </source>
</evidence>
<accession>A0A8S9X0T3</accession>
<evidence type="ECO:0000259" key="8">
    <source>
        <dbReference type="PROSITE" id="PS50076"/>
    </source>
</evidence>
<dbReference type="PANTHER" id="PTHR44733:SF1">
    <property type="entry name" value="DNAJ HOMOLOG SUBFAMILY C MEMBER 22"/>
    <property type="match status" value="1"/>
</dbReference>
<feature type="transmembrane region" description="Helical" evidence="7">
    <location>
        <begin position="129"/>
        <end position="149"/>
    </location>
</feature>
<dbReference type="CDD" id="cd06257">
    <property type="entry name" value="DnaJ"/>
    <property type="match status" value="1"/>
</dbReference>
<evidence type="ECO:0000313" key="10">
    <source>
        <dbReference type="Proteomes" id="UP000466442"/>
    </source>
</evidence>